<evidence type="ECO:0000313" key="4">
    <source>
        <dbReference type="Proteomes" id="UP000735302"/>
    </source>
</evidence>
<dbReference type="EMBL" id="BLXT01003003">
    <property type="protein sequence ID" value="GFN99604.1"/>
    <property type="molecule type" value="Genomic_DNA"/>
</dbReference>
<accession>A0AAV3ZUT2</accession>
<dbReference type="PROSITE" id="PS51886">
    <property type="entry name" value="TLDC"/>
    <property type="match status" value="1"/>
</dbReference>
<dbReference type="SMART" id="SM00584">
    <property type="entry name" value="TLDc"/>
    <property type="match status" value="1"/>
</dbReference>
<feature type="domain" description="TLDc" evidence="2">
    <location>
        <begin position="292"/>
        <end position="445"/>
    </location>
</feature>
<name>A0AAV3ZUT2_9GAST</name>
<organism evidence="3 4">
    <name type="scientific">Plakobranchus ocellatus</name>
    <dbReference type="NCBI Taxonomy" id="259542"/>
    <lineage>
        <taxon>Eukaryota</taxon>
        <taxon>Metazoa</taxon>
        <taxon>Spiralia</taxon>
        <taxon>Lophotrochozoa</taxon>
        <taxon>Mollusca</taxon>
        <taxon>Gastropoda</taxon>
        <taxon>Heterobranchia</taxon>
        <taxon>Euthyneura</taxon>
        <taxon>Panpulmonata</taxon>
        <taxon>Sacoglossa</taxon>
        <taxon>Placobranchoidea</taxon>
        <taxon>Plakobranchidae</taxon>
        <taxon>Plakobranchus</taxon>
    </lineage>
</organism>
<keyword evidence="4" id="KW-1185">Reference proteome</keyword>
<reference evidence="3 4" key="1">
    <citation type="journal article" date="2021" name="Elife">
        <title>Chloroplast acquisition without the gene transfer in kleptoplastic sea slugs, Plakobranchus ocellatus.</title>
        <authorList>
            <person name="Maeda T."/>
            <person name="Takahashi S."/>
            <person name="Yoshida T."/>
            <person name="Shimamura S."/>
            <person name="Takaki Y."/>
            <person name="Nagai Y."/>
            <person name="Toyoda A."/>
            <person name="Suzuki Y."/>
            <person name="Arimoto A."/>
            <person name="Ishii H."/>
            <person name="Satoh N."/>
            <person name="Nishiyama T."/>
            <person name="Hasebe M."/>
            <person name="Maruyama T."/>
            <person name="Minagawa J."/>
            <person name="Obokata J."/>
            <person name="Shigenobu S."/>
        </authorList>
    </citation>
    <scope>NUCLEOTIDE SEQUENCE [LARGE SCALE GENOMIC DNA]</scope>
</reference>
<sequence length="501" mass="57028">MGNKPSQIFHKFYNSNEHEDGSNKQDRCEGEQLSVTRKQSRQYRTAALQKLFEKLELTADGQNAHPGELTKATFENAFSGPLHKFGQLLFTQMTHSSSNSIRDRITKEQFIKAGKEIMDIFDEKSVVKYYFHLFASGKDHLTPESAKQMFEVSFSLTLSVSKIKYVEDERDGRVMGALVTSLFGIETKIHYDKFCKWLDESCKHLFYGVHNWVIFVLTGSTLPEEMEMARVPQLEGVTGQHNCTSMAILWVLSVCLPPIYTRGQEEQNKSLLSAEQERRASGADAHPSGGHATKDPMWTSMLLLRKMARLPQVQGWTLLYNSDQHGLSINRFNTHVTSYHAPNVTFLSFEGRNLYCLAVDRGWVEGPKKFGGEDCRLIQLLPVFRVVQAGANMVRWNENSRGIPKGIQVGCDGKSEVLNLPQDFDVAKHYGVSCGLNKLEVWGCGSESALTSQKNQRNWELKQVRREQGRKLRLNETWEDSPDKQLLQWHGVNVGNHSYDR</sequence>
<proteinExistence type="predicted"/>
<dbReference type="InterPro" id="IPR006571">
    <property type="entry name" value="TLDc_dom"/>
</dbReference>
<evidence type="ECO:0000256" key="1">
    <source>
        <dbReference type="SAM" id="MobiDB-lite"/>
    </source>
</evidence>
<dbReference type="Pfam" id="PF07534">
    <property type="entry name" value="TLD"/>
    <property type="match status" value="1"/>
</dbReference>
<feature type="region of interest" description="Disordered" evidence="1">
    <location>
        <begin position="267"/>
        <end position="294"/>
    </location>
</feature>
<evidence type="ECO:0000313" key="3">
    <source>
        <dbReference type="EMBL" id="GFN99604.1"/>
    </source>
</evidence>
<dbReference type="AlphaFoldDB" id="A0AAV3ZUT2"/>
<comment type="caution">
    <text evidence="3">The sequence shown here is derived from an EMBL/GenBank/DDBJ whole genome shotgun (WGS) entry which is preliminary data.</text>
</comment>
<dbReference type="Proteomes" id="UP000735302">
    <property type="component" value="Unassembled WGS sequence"/>
</dbReference>
<protein>
    <recommendedName>
        <fullName evidence="2">TLDc domain-containing protein</fullName>
    </recommendedName>
</protein>
<gene>
    <name evidence="3" type="ORF">PoB_002611000</name>
</gene>
<evidence type="ECO:0000259" key="2">
    <source>
        <dbReference type="PROSITE" id="PS51886"/>
    </source>
</evidence>